<reference evidence="1" key="1">
    <citation type="submission" date="2022-10" db="EMBL/GenBank/DDBJ databases">
        <title>Mechanism of multi-heavy metal repair in Cytobacillus Firmus M7.</title>
        <authorList>
            <person name="Li X."/>
            <person name="Yu C."/>
        </authorList>
    </citation>
    <scope>NUCLEOTIDE SEQUENCE</scope>
    <source>
        <strain evidence="1">M7</strain>
    </source>
</reference>
<sequence length="66" mass="7548">MLSKKDGVYNVRCWDLDHLSECNEWQLFTRIPEEVKAKMGDMNLKADQLSALISLTALWGMDETAS</sequence>
<dbReference type="RefSeq" id="WP_263599597.1">
    <property type="nucleotide sequence ID" value="NZ_CP107027.1"/>
</dbReference>
<evidence type="ECO:0000313" key="1">
    <source>
        <dbReference type="EMBL" id="UYG95329.1"/>
    </source>
</evidence>
<dbReference type="AlphaFoldDB" id="A0AA46P5G5"/>
<evidence type="ECO:0000313" key="2">
    <source>
        <dbReference type="Proteomes" id="UP001163104"/>
    </source>
</evidence>
<organism evidence="1 2">
    <name type="scientific">Cytobacillus firmus</name>
    <name type="common">Bacillus firmus</name>
    <dbReference type="NCBI Taxonomy" id="1399"/>
    <lineage>
        <taxon>Bacteria</taxon>
        <taxon>Bacillati</taxon>
        <taxon>Bacillota</taxon>
        <taxon>Bacilli</taxon>
        <taxon>Bacillales</taxon>
        <taxon>Bacillaceae</taxon>
        <taxon>Cytobacillus</taxon>
    </lineage>
</organism>
<accession>A0AA46P5G5</accession>
<dbReference type="EMBL" id="CP107027">
    <property type="protein sequence ID" value="UYG95329.1"/>
    <property type="molecule type" value="Genomic_DNA"/>
</dbReference>
<gene>
    <name evidence="1" type="ORF">OD459_24650</name>
</gene>
<dbReference type="Proteomes" id="UP001163104">
    <property type="component" value="Chromosome"/>
</dbReference>
<name>A0AA46P5G5_CYTFI</name>
<proteinExistence type="predicted"/>
<protein>
    <submittedName>
        <fullName evidence="1">Uncharacterized protein</fullName>
    </submittedName>
</protein>